<comment type="caution">
    <text evidence="14">The sequence shown here is derived from an EMBL/GenBank/DDBJ whole genome shotgun (WGS) entry which is preliminary data.</text>
</comment>
<feature type="compositionally biased region" description="Low complexity" evidence="11">
    <location>
        <begin position="58"/>
        <end position="73"/>
    </location>
</feature>
<dbReference type="SMART" id="SM01217">
    <property type="entry name" value="Fn3_like"/>
    <property type="match status" value="1"/>
</dbReference>
<evidence type="ECO:0000256" key="4">
    <source>
        <dbReference type="ARBA" id="ARBA00012744"/>
    </source>
</evidence>
<dbReference type="Proteomes" id="UP001049176">
    <property type="component" value="Chromosome 1"/>
</dbReference>
<evidence type="ECO:0000256" key="10">
    <source>
        <dbReference type="ARBA" id="ARBA00023326"/>
    </source>
</evidence>
<dbReference type="GeneID" id="66070875"/>
<evidence type="ECO:0000256" key="7">
    <source>
        <dbReference type="ARBA" id="ARBA00023180"/>
    </source>
</evidence>
<reference evidence="14" key="1">
    <citation type="journal article" date="2021" name="Genome Biol. Evol.">
        <title>The assembled and annotated genome of the fairy-ring fungus Marasmius oreades.</title>
        <authorList>
            <person name="Hiltunen M."/>
            <person name="Ament-Velasquez S.L."/>
            <person name="Johannesson H."/>
        </authorList>
    </citation>
    <scope>NUCLEOTIDE SEQUENCE</scope>
    <source>
        <strain evidence="14">03SP1</strain>
    </source>
</reference>
<dbReference type="PRINTS" id="PR00133">
    <property type="entry name" value="GLHYDRLASE3"/>
</dbReference>
<comment type="catalytic activity">
    <reaction evidence="1">
        <text>Hydrolysis of terminal, non-reducing beta-D-glucosyl residues with release of beta-D-glucose.</text>
        <dbReference type="EC" id="3.2.1.21"/>
    </reaction>
</comment>
<keyword evidence="15" id="KW-1185">Reference proteome</keyword>
<dbReference type="Pfam" id="PF00933">
    <property type="entry name" value="Glyco_hydro_3"/>
    <property type="match status" value="1"/>
</dbReference>
<feature type="chain" id="PRO_5040168711" description="beta-glucosidase" evidence="12">
    <location>
        <begin position="22"/>
        <end position="828"/>
    </location>
</feature>
<accession>A0A9P7V4I6</accession>
<dbReference type="InterPro" id="IPR050288">
    <property type="entry name" value="Cellulose_deg_GH3"/>
</dbReference>
<dbReference type="Pfam" id="PF14310">
    <property type="entry name" value="Fn3-like"/>
    <property type="match status" value="1"/>
</dbReference>
<keyword evidence="6" id="KW-0136">Cellulose degradation</keyword>
<sequence length="828" mass="87143">MLFLHRRILLQLLVPSSAVFAQTSGVVSSSSLASSGVTTGSTILSTSFSSALASISLSSTSSGRPSSTSTSILQTPTFGAGPSSDPLDPPDVKDSGVVVPDFSAAWEAAYQKAGAKIAGFTLEDLVNTATGVEAFGPSRRCVGNTLPISSNGGWPGLCLQDGPLGVRLADRITTFPTGLNTATTFNRTLIRQRGLFMGTEFKDKGVNVALGPMMNMLRVPAAGRNFEGFGADPFLSGEAAYETVLGLQQGGVQACSKHFIANEQETARTTSTSNVDDRTLHEIYAQPFLRSVMAGTASIMCSYNQINGTYACENNATLSRMLKEEFGFQGFVTSDWGATHSTVASTLSGLDMDMPGSGGPNNSFFGGTLVNAVQNGSVPMSRVTDMATRILASWYFLHQDSSSFPAVNFDGNHPNNEATNEHIDVQANHKDVVRAIGAASVVLLKNVRGALPLNKPRSLILVGRDAGPSVIGPNSPGGGPAAQGILAVGGGSGAAGFPYLISPYEAIQARARDDHTSISWVLDDFNLPSAASLSTGKSAAVVFVNINSSEGSDRKNLTLADDTEALIQAVAATNPNTIVVVHSVGPVIIESWIDHLNITGVLWAGAAGQETGNSIADVLYGDFNPSGRLPYTLAKSEADYPTRVVSGSPIVPVPYTEGLEIDYRAFDARNITPRFEFGFGLSYTKFEYSNLQISRAQNSSSDQALIQNWEAGKPNPPAVGSSTAAWLHEPAFEVSFNVKNVGDVAGGEIPQLYVAHPQSAGEPPRVLKGFTDVFLNTGQTKLVTIPLSRHSLSVWDVKGQGWKKPTGQIGIVVGASSRDERLNGVLPA</sequence>
<dbReference type="FunFam" id="3.20.20.300:FF:000002">
    <property type="entry name" value="Probable beta-glucosidase"/>
    <property type="match status" value="1"/>
</dbReference>
<keyword evidence="8" id="KW-0119">Carbohydrate metabolism</keyword>
<feature type="region of interest" description="Disordered" evidence="11">
    <location>
        <begin position="58"/>
        <end position="93"/>
    </location>
</feature>
<dbReference type="PANTHER" id="PTHR42715:SF2">
    <property type="entry name" value="BETA-GLUCOSIDASE F-RELATED"/>
    <property type="match status" value="1"/>
</dbReference>
<dbReference type="GO" id="GO:0008422">
    <property type="term" value="F:beta-glucosidase activity"/>
    <property type="evidence" value="ECO:0007669"/>
    <property type="project" value="UniProtKB-EC"/>
</dbReference>
<dbReference type="InterPro" id="IPR017853">
    <property type="entry name" value="GH"/>
</dbReference>
<evidence type="ECO:0000256" key="6">
    <source>
        <dbReference type="ARBA" id="ARBA00023001"/>
    </source>
</evidence>
<dbReference type="GO" id="GO:0030245">
    <property type="term" value="P:cellulose catabolic process"/>
    <property type="evidence" value="ECO:0007669"/>
    <property type="project" value="UniProtKB-KW"/>
</dbReference>
<evidence type="ECO:0000256" key="2">
    <source>
        <dbReference type="ARBA" id="ARBA00004987"/>
    </source>
</evidence>
<dbReference type="KEGG" id="more:E1B28_001799"/>
<evidence type="ECO:0000256" key="1">
    <source>
        <dbReference type="ARBA" id="ARBA00000448"/>
    </source>
</evidence>
<evidence type="ECO:0000259" key="13">
    <source>
        <dbReference type="SMART" id="SM01217"/>
    </source>
</evidence>
<gene>
    <name evidence="14" type="ORF">E1B28_001799</name>
</gene>
<dbReference type="InterPro" id="IPR002772">
    <property type="entry name" value="Glyco_hydro_3_C"/>
</dbReference>
<protein>
    <recommendedName>
        <fullName evidence="4">beta-glucosidase</fullName>
        <ecNumber evidence="4">3.2.1.21</ecNumber>
    </recommendedName>
</protein>
<proteinExistence type="inferred from homology"/>
<dbReference type="Gene3D" id="3.40.50.1700">
    <property type="entry name" value="Glycoside hydrolase family 3 C-terminal domain"/>
    <property type="match status" value="1"/>
</dbReference>
<dbReference type="AlphaFoldDB" id="A0A9P7V4I6"/>
<evidence type="ECO:0000313" key="15">
    <source>
        <dbReference type="Proteomes" id="UP001049176"/>
    </source>
</evidence>
<name>A0A9P7V4I6_9AGAR</name>
<evidence type="ECO:0000256" key="12">
    <source>
        <dbReference type="SAM" id="SignalP"/>
    </source>
</evidence>
<dbReference type="Gene3D" id="2.60.40.10">
    <property type="entry name" value="Immunoglobulins"/>
    <property type="match status" value="1"/>
</dbReference>
<dbReference type="PANTHER" id="PTHR42715">
    <property type="entry name" value="BETA-GLUCOSIDASE"/>
    <property type="match status" value="1"/>
</dbReference>
<keyword evidence="7" id="KW-0325">Glycoprotein</keyword>
<dbReference type="InterPro" id="IPR036962">
    <property type="entry name" value="Glyco_hydro_3_N_sf"/>
</dbReference>
<dbReference type="OrthoDB" id="416222at2759"/>
<dbReference type="SUPFAM" id="SSF51445">
    <property type="entry name" value="(Trans)glycosidases"/>
    <property type="match status" value="1"/>
</dbReference>
<evidence type="ECO:0000256" key="8">
    <source>
        <dbReference type="ARBA" id="ARBA00023277"/>
    </source>
</evidence>
<feature type="signal peptide" evidence="12">
    <location>
        <begin position="1"/>
        <end position="21"/>
    </location>
</feature>
<dbReference type="InterPro" id="IPR036881">
    <property type="entry name" value="Glyco_hydro_3_C_sf"/>
</dbReference>
<dbReference type="InterPro" id="IPR013783">
    <property type="entry name" value="Ig-like_fold"/>
</dbReference>
<keyword evidence="10" id="KW-0624">Polysaccharide degradation</keyword>
<organism evidence="14 15">
    <name type="scientific">Marasmius oreades</name>
    <name type="common">fairy-ring Marasmius</name>
    <dbReference type="NCBI Taxonomy" id="181124"/>
    <lineage>
        <taxon>Eukaryota</taxon>
        <taxon>Fungi</taxon>
        <taxon>Dikarya</taxon>
        <taxon>Basidiomycota</taxon>
        <taxon>Agaricomycotina</taxon>
        <taxon>Agaricomycetes</taxon>
        <taxon>Agaricomycetidae</taxon>
        <taxon>Agaricales</taxon>
        <taxon>Marasmiineae</taxon>
        <taxon>Marasmiaceae</taxon>
        <taxon>Marasmius</taxon>
    </lineage>
</organism>
<keyword evidence="12" id="KW-0732">Signal</keyword>
<dbReference type="InterPro" id="IPR026891">
    <property type="entry name" value="Fn3-like"/>
</dbReference>
<evidence type="ECO:0000313" key="14">
    <source>
        <dbReference type="EMBL" id="KAG7100012.1"/>
    </source>
</evidence>
<dbReference type="InterPro" id="IPR001764">
    <property type="entry name" value="Glyco_hydro_3_N"/>
</dbReference>
<dbReference type="Pfam" id="PF01915">
    <property type="entry name" value="Glyco_hydro_3_C"/>
    <property type="match status" value="1"/>
</dbReference>
<dbReference type="RefSeq" id="XP_043016482.1">
    <property type="nucleotide sequence ID" value="XM_043147768.1"/>
</dbReference>
<dbReference type="Gene3D" id="3.20.20.300">
    <property type="entry name" value="Glycoside hydrolase, family 3, N-terminal domain"/>
    <property type="match status" value="1"/>
</dbReference>
<feature type="domain" description="Fibronectin type III-like" evidence="13">
    <location>
        <begin position="748"/>
        <end position="817"/>
    </location>
</feature>
<evidence type="ECO:0000256" key="5">
    <source>
        <dbReference type="ARBA" id="ARBA00022801"/>
    </source>
</evidence>
<evidence type="ECO:0000256" key="11">
    <source>
        <dbReference type="SAM" id="MobiDB-lite"/>
    </source>
</evidence>
<dbReference type="EMBL" id="CM032181">
    <property type="protein sequence ID" value="KAG7100012.1"/>
    <property type="molecule type" value="Genomic_DNA"/>
</dbReference>
<comment type="pathway">
    <text evidence="2">Glycan metabolism; cellulose degradation.</text>
</comment>
<evidence type="ECO:0000256" key="3">
    <source>
        <dbReference type="ARBA" id="ARBA00005336"/>
    </source>
</evidence>
<dbReference type="EC" id="3.2.1.21" evidence="4"/>
<keyword evidence="9" id="KW-0326">Glycosidase</keyword>
<dbReference type="FunFam" id="3.40.50.1700:FF:000003">
    <property type="entry name" value="Probable beta-glucosidase"/>
    <property type="match status" value="1"/>
</dbReference>
<keyword evidence="5" id="KW-0378">Hydrolase</keyword>
<dbReference type="SUPFAM" id="SSF52279">
    <property type="entry name" value="Beta-D-glucan exohydrolase, C-terminal domain"/>
    <property type="match status" value="1"/>
</dbReference>
<comment type="similarity">
    <text evidence="3">Belongs to the glycosyl hydrolase 3 family.</text>
</comment>
<evidence type="ECO:0000256" key="9">
    <source>
        <dbReference type="ARBA" id="ARBA00023295"/>
    </source>
</evidence>